<sequence length="52" mass="6046">MEEFGLKIILPTEEELEVFANAIRQDVWPELDQYMGKALVDICREHVGIEVK</sequence>
<evidence type="ECO:0000313" key="1">
    <source>
        <dbReference type="EMBL" id="GAI60606.1"/>
    </source>
</evidence>
<dbReference type="AlphaFoldDB" id="X1R0J6"/>
<proteinExistence type="predicted"/>
<name>X1R0J6_9ZZZZ</name>
<protein>
    <submittedName>
        <fullName evidence="1">Uncharacterized protein</fullName>
    </submittedName>
</protein>
<comment type="caution">
    <text evidence="1">The sequence shown here is derived from an EMBL/GenBank/DDBJ whole genome shotgun (WGS) entry which is preliminary data.</text>
</comment>
<dbReference type="EMBL" id="BARW01002837">
    <property type="protein sequence ID" value="GAI60606.1"/>
    <property type="molecule type" value="Genomic_DNA"/>
</dbReference>
<organism evidence="1">
    <name type="scientific">marine sediment metagenome</name>
    <dbReference type="NCBI Taxonomy" id="412755"/>
    <lineage>
        <taxon>unclassified sequences</taxon>
        <taxon>metagenomes</taxon>
        <taxon>ecological metagenomes</taxon>
    </lineage>
</organism>
<accession>X1R0J6</accession>
<reference evidence="1" key="1">
    <citation type="journal article" date="2014" name="Front. Microbiol.">
        <title>High frequency of phylogenetically diverse reductive dehalogenase-homologous genes in deep subseafloor sedimentary metagenomes.</title>
        <authorList>
            <person name="Kawai M."/>
            <person name="Futagami T."/>
            <person name="Toyoda A."/>
            <person name="Takaki Y."/>
            <person name="Nishi S."/>
            <person name="Hori S."/>
            <person name="Arai W."/>
            <person name="Tsubouchi T."/>
            <person name="Morono Y."/>
            <person name="Uchiyama I."/>
            <person name="Ito T."/>
            <person name="Fujiyama A."/>
            <person name="Inagaki F."/>
            <person name="Takami H."/>
        </authorList>
    </citation>
    <scope>NUCLEOTIDE SEQUENCE</scope>
    <source>
        <strain evidence="1">Expedition CK06-06</strain>
    </source>
</reference>
<gene>
    <name evidence="1" type="ORF">S12H4_07628</name>
</gene>